<comment type="caution">
    <text evidence="1">The sequence shown here is derived from an EMBL/GenBank/DDBJ whole genome shotgun (WGS) entry which is preliminary data.</text>
</comment>
<dbReference type="AlphaFoldDB" id="W2XLT5"/>
<protein>
    <submittedName>
        <fullName evidence="1">Uncharacterized protein</fullName>
    </submittedName>
</protein>
<name>W2XLT5_PHYNI</name>
<accession>W2XLT5</accession>
<dbReference type="EMBL" id="ANIX01000909">
    <property type="protein sequence ID" value="ETP22889.1"/>
    <property type="molecule type" value="Genomic_DNA"/>
</dbReference>
<reference evidence="1 2" key="1">
    <citation type="submission" date="2013-11" db="EMBL/GenBank/DDBJ databases">
        <title>The Genome Sequence of Phytophthora parasitica CJ01A1.</title>
        <authorList>
            <consortium name="The Broad Institute Genomics Platform"/>
            <person name="Russ C."/>
            <person name="Tyler B."/>
            <person name="Panabieres F."/>
            <person name="Shan W."/>
            <person name="Tripathy S."/>
            <person name="Grunwald N."/>
            <person name="Machado M."/>
            <person name="Johnson C.S."/>
            <person name="Walker B."/>
            <person name="Young S.K."/>
            <person name="Zeng Q."/>
            <person name="Gargeya S."/>
            <person name="Fitzgerald M."/>
            <person name="Haas B."/>
            <person name="Abouelleil A."/>
            <person name="Allen A.W."/>
            <person name="Alvarado L."/>
            <person name="Arachchi H.M."/>
            <person name="Berlin A.M."/>
            <person name="Chapman S.B."/>
            <person name="Gainer-Dewar J."/>
            <person name="Goldberg J."/>
            <person name="Griggs A."/>
            <person name="Gujja S."/>
            <person name="Hansen M."/>
            <person name="Howarth C."/>
            <person name="Imamovic A."/>
            <person name="Ireland A."/>
            <person name="Larimer J."/>
            <person name="McCowan C."/>
            <person name="Murphy C."/>
            <person name="Pearson M."/>
            <person name="Poon T.W."/>
            <person name="Priest M."/>
            <person name="Roberts A."/>
            <person name="Saif S."/>
            <person name="Shea T."/>
            <person name="Sisk P."/>
            <person name="Sykes S."/>
            <person name="Wortman J."/>
            <person name="Nusbaum C."/>
            <person name="Birren B."/>
        </authorList>
    </citation>
    <scope>NUCLEOTIDE SEQUENCE [LARGE SCALE GENOMIC DNA]</scope>
    <source>
        <strain evidence="1 2">CJ01A1</strain>
    </source>
</reference>
<proteinExistence type="predicted"/>
<gene>
    <name evidence="1" type="ORF">F441_03924</name>
</gene>
<evidence type="ECO:0000313" key="1">
    <source>
        <dbReference type="EMBL" id="ETP22889.1"/>
    </source>
</evidence>
<feature type="non-terminal residue" evidence="1">
    <location>
        <position position="1"/>
    </location>
</feature>
<sequence length="46" mass="5237">VVPHHSFELVAFRIPSPAYKRVLAAMPSLSMLHCLPTRYINMQDAQ</sequence>
<organism evidence="1 2">
    <name type="scientific">Phytophthora nicotianae CJ01A1</name>
    <dbReference type="NCBI Taxonomy" id="1317063"/>
    <lineage>
        <taxon>Eukaryota</taxon>
        <taxon>Sar</taxon>
        <taxon>Stramenopiles</taxon>
        <taxon>Oomycota</taxon>
        <taxon>Peronosporomycetes</taxon>
        <taxon>Peronosporales</taxon>
        <taxon>Peronosporaceae</taxon>
        <taxon>Phytophthora</taxon>
    </lineage>
</organism>
<evidence type="ECO:0000313" key="2">
    <source>
        <dbReference type="Proteomes" id="UP000018958"/>
    </source>
</evidence>
<dbReference type="Proteomes" id="UP000018958">
    <property type="component" value="Unassembled WGS sequence"/>
</dbReference>